<dbReference type="AlphaFoldDB" id="A0A7S4VLD9"/>
<feature type="compositionally biased region" description="Low complexity" evidence="1">
    <location>
        <begin position="601"/>
        <end position="636"/>
    </location>
</feature>
<organism evidence="2">
    <name type="scientific">Ditylum brightwellii</name>
    <dbReference type="NCBI Taxonomy" id="49249"/>
    <lineage>
        <taxon>Eukaryota</taxon>
        <taxon>Sar</taxon>
        <taxon>Stramenopiles</taxon>
        <taxon>Ochrophyta</taxon>
        <taxon>Bacillariophyta</taxon>
        <taxon>Mediophyceae</taxon>
        <taxon>Lithodesmiophycidae</taxon>
        <taxon>Lithodesmiales</taxon>
        <taxon>Lithodesmiaceae</taxon>
        <taxon>Ditylum</taxon>
    </lineage>
</organism>
<dbReference type="PANTHER" id="PTHR43737:SF1">
    <property type="entry name" value="DUF1501 DOMAIN-CONTAINING PROTEIN"/>
    <property type="match status" value="1"/>
</dbReference>
<accession>A0A7S4VLD9</accession>
<sequence>MTQLFSHNTMTQESYIVDAFQINEPTGILGRMLDVLAAKNITVGPIGISTASTILDGDPQTGRKVDVIPTYGPNILTRRSFIPNTANGIDEVKENLEDLNGETGVNSGIHANYWSQNLIDTWNKADELSVLLQSVQLGTRFSGNLGQKFATVSKLIKTHEQRGVNRDAFFVSMGGFDAHAYAKANLDGNLPVVNSAIKAFYREMTDSNMIDNITFVMTSEFGRTITGNSGGGTDHAWGGNYFLFGGMMRGGRILGEYPKSFGNNDPTNMGRGRLIPTTSWDALWYGVAQWFGIDTPDELKDVLPNNGNFGCRLYTDSDLYHDGKNSISGCGAKLMNFDMGMFIGEPRYLTGIEQKRICEAAIQLVSGETDLASRCVIIDQKVIVNFEEKDFDSFAWNEGEESRRLRVLQNGFTNSTNNTYELRAVVEINVGNSTNNNSTNITTQSISPGKIGNAIADNLLTLVKIPNVTEFSEISPYTPTPSRTPSAQPTLSSAPSGMPSVVPSSSPSDMPSRSPSGAPSVVPSVSPSDAPSISVMPSSSPSGAPSDVPSRSPSDMPSDVPSRSPSDMPSSSPSDIPSRSPTDVPSVVPSRSPTDMPSGMPSNSPSDVPSDVPSSSPSDVPSDMPSRSPSDVPSRSPSRHLLNPLQAFLHQQCLHLFQAYSLDVLT</sequence>
<dbReference type="Pfam" id="PF07394">
    <property type="entry name" value="DUF1501"/>
    <property type="match status" value="1"/>
</dbReference>
<proteinExistence type="predicted"/>
<gene>
    <name evidence="2" type="ORF">DBRI00130_LOCUS13859</name>
</gene>
<feature type="compositionally biased region" description="Low complexity" evidence="1">
    <location>
        <begin position="475"/>
        <end position="581"/>
    </location>
</feature>
<reference evidence="2" key="1">
    <citation type="submission" date="2021-01" db="EMBL/GenBank/DDBJ databases">
        <authorList>
            <person name="Corre E."/>
            <person name="Pelletier E."/>
            <person name="Niang G."/>
            <person name="Scheremetjew M."/>
            <person name="Finn R."/>
            <person name="Kale V."/>
            <person name="Holt S."/>
            <person name="Cochrane G."/>
            <person name="Meng A."/>
            <person name="Brown T."/>
            <person name="Cohen L."/>
        </authorList>
    </citation>
    <scope>NUCLEOTIDE SEQUENCE</scope>
    <source>
        <strain evidence="2">GSO104</strain>
    </source>
</reference>
<dbReference type="InterPro" id="IPR010869">
    <property type="entry name" value="DUF1501"/>
</dbReference>
<evidence type="ECO:0008006" key="3">
    <source>
        <dbReference type="Google" id="ProtNLM"/>
    </source>
</evidence>
<name>A0A7S4VLD9_9STRA</name>
<feature type="region of interest" description="Disordered" evidence="1">
    <location>
        <begin position="472"/>
        <end position="638"/>
    </location>
</feature>
<evidence type="ECO:0000313" key="2">
    <source>
        <dbReference type="EMBL" id="CAE4605203.1"/>
    </source>
</evidence>
<evidence type="ECO:0000256" key="1">
    <source>
        <dbReference type="SAM" id="MobiDB-lite"/>
    </source>
</evidence>
<protein>
    <recommendedName>
        <fullName evidence="3">DUF1501 domain-containing protein</fullName>
    </recommendedName>
</protein>
<dbReference type="EMBL" id="HBNS01017342">
    <property type="protein sequence ID" value="CAE4605203.1"/>
    <property type="molecule type" value="Transcribed_RNA"/>
</dbReference>
<dbReference type="PANTHER" id="PTHR43737">
    <property type="entry name" value="BLL7424 PROTEIN"/>
    <property type="match status" value="1"/>
</dbReference>